<keyword evidence="1" id="KW-0915">Sodium</keyword>
<keyword evidence="1" id="KW-0769">Symport</keyword>
<accession>A0A842HRZ3</accession>
<feature type="transmembrane region" description="Helical" evidence="1">
    <location>
        <begin position="376"/>
        <end position="404"/>
    </location>
</feature>
<keyword evidence="1" id="KW-0813">Transport</keyword>
<evidence type="ECO:0000256" key="2">
    <source>
        <dbReference type="NCBIfam" id="TIGR00210"/>
    </source>
</evidence>
<gene>
    <name evidence="1 3" type="primary">gltS</name>
    <name evidence="3" type="ORF">GTU67_09430</name>
</gene>
<feature type="transmembrane region" description="Helical" evidence="1">
    <location>
        <begin position="340"/>
        <end position="364"/>
    </location>
</feature>
<dbReference type="Proteomes" id="UP000545386">
    <property type="component" value="Unassembled WGS sequence"/>
</dbReference>
<comment type="similarity">
    <text evidence="1">Belongs to the glutamate:Na(+) symporter (ESS) (TC 2.A.27) family.</text>
</comment>
<protein>
    <recommendedName>
        <fullName evidence="1 2">Sodium/glutamate symporter</fullName>
    </recommendedName>
</protein>
<evidence type="ECO:0000256" key="1">
    <source>
        <dbReference type="HAMAP-Rule" id="MF_02062"/>
    </source>
</evidence>
<feature type="transmembrane region" description="Helical" evidence="1">
    <location>
        <begin position="223"/>
        <end position="241"/>
    </location>
</feature>
<dbReference type="GO" id="GO:0005886">
    <property type="term" value="C:plasma membrane"/>
    <property type="evidence" value="ECO:0007669"/>
    <property type="project" value="UniProtKB-SubCell"/>
</dbReference>
<feature type="transmembrane region" description="Helical" evidence="1">
    <location>
        <begin position="94"/>
        <end position="119"/>
    </location>
</feature>
<feature type="transmembrane region" description="Helical" evidence="1">
    <location>
        <begin position="126"/>
        <end position="145"/>
    </location>
</feature>
<feature type="transmembrane region" description="Helical" evidence="1">
    <location>
        <begin position="157"/>
        <end position="180"/>
    </location>
</feature>
<comment type="subcellular location">
    <subcellularLocation>
        <location evidence="1">Cell inner membrane</location>
        <topology evidence="1">Multi-pass membrane protein</topology>
    </subcellularLocation>
</comment>
<dbReference type="Pfam" id="PF03616">
    <property type="entry name" value="Glt_symporter"/>
    <property type="match status" value="1"/>
</dbReference>
<keyword evidence="1" id="KW-0812">Transmembrane</keyword>
<dbReference type="NCBIfam" id="TIGR00210">
    <property type="entry name" value="gltS"/>
    <property type="match status" value="1"/>
</dbReference>
<keyword evidence="1" id="KW-0997">Cell inner membrane</keyword>
<organism evidence="3 4">
    <name type="scientific">Pusillimonas minor</name>
    <dbReference type="NCBI Taxonomy" id="2697024"/>
    <lineage>
        <taxon>Bacteria</taxon>
        <taxon>Pseudomonadati</taxon>
        <taxon>Pseudomonadota</taxon>
        <taxon>Betaproteobacteria</taxon>
        <taxon>Burkholderiales</taxon>
        <taxon>Alcaligenaceae</taxon>
        <taxon>Pusillimonas</taxon>
    </lineage>
</organism>
<name>A0A842HRZ3_9BURK</name>
<dbReference type="PANTHER" id="PTHR36178:SF1">
    <property type="entry name" value="SODIUM_GLUTAMATE SYMPORTER"/>
    <property type="match status" value="1"/>
</dbReference>
<dbReference type="EMBL" id="JACJUU010000006">
    <property type="protein sequence ID" value="MBC2770130.1"/>
    <property type="molecule type" value="Genomic_DNA"/>
</dbReference>
<dbReference type="RefSeq" id="WP_185779826.1">
    <property type="nucleotide sequence ID" value="NZ_JACJUU010000006.1"/>
</dbReference>
<proteinExistence type="inferred from homology"/>
<feature type="transmembrane region" description="Helical" evidence="1">
    <location>
        <begin position="40"/>
        <end position="62"/>
    </location>
</feature>
<comment type="caution">
    <text evidence="3">The sequence shown here is derived from an EMBL/GenBank/DDBJ whole genome shotgun (WGS) entry which is preliminary data.</text>
</comment>
<feature type="transmembrane region" description="Helical" evidence="1">
    <location>
        <begin position="279"/>
        <end position="299"/>
    </location>
</feature>
<keyword evidence="1" id="KW-0029">Amino-acid transport</keyword>
<reference evidence="3 4" key="1">
    <citation type="submission" date="2020-08" db="EMBL/GenBank/DDBJ databases">
        <title>Paraeoetvoesia sp. YC-7-48 draft genome sequence.</title>
        <authorList>
            <person name="Yao L."/>
        </authorList>
    </citation>
    <scope>NUCLEOTIDE SEQUENCE [LARGE SCALE GENOMIC DNA]</scope>
    <source>
        <strain evidence="4">YC-7-48</strain>
    </source>
</reference>
<comment type="function">
    <text evidence="1">Catalyzes the sodium-dependent transport of glutamate.</text>
</comment>
<dbReference type="HAMAP" id="MF_02062">
    <property type="entry name" value="GltS"/>
    <property type="match status" value="1"/>
</dbReference>
<dbReference type="GO" id="GO:0015501">
    <property type="term" value="F:glutamate:sodium symporter activity"/>
    <property type="evidence" value="ECO:0007669"/>
    <property type="project" value="UniProtKB-UniRule"/>
</dbReference>
<dbReference type="InterPro" id="IPR004445">
    <property type="entry name" value="GltS"/>
</dbReference>
<dbReference type="PANTHER" id="PTHR36178">
    <property type="entry name" value="SLR0625 PROTEIN"/>
    <property type="match status" value="1"/>
</dbReference>
<evidence type="ECO:0000313" key="3">
    <source>
        <dbReference type="EMBL" id="MBC2770130.1"/>
    </source>
</evidence>
<feature type="transmembrane region" description="Helical" evidence="1">
    <location>
        <begin position="69"/>
        <end position="88"/>
    </location>
</feature>
<feature type="transmembrane region" description="Helical" evidence="1">
    <location>
        <begin position="247"/>
        <end position="267"/>
    </location>
</feature>
<keyword evidence="1" id="KW-0739">Sodium transport</keyword>
<dbReference type="GO" id="GO:0015813">
    <property type="term" value="P:L-glutamate transmembrane transport"/>
    <property type="evidence" value="ECO:0007669"/>
    <property type="project" value="UniProtKB-UniRule"/>
</dbReference>
<keyword evidence="1" id="KW-1133">Transmembrane helix</keyword>
<keyword evidence="4" id="KW-1185">Reference proteome</keyword>
<dbReference type="AlphaFoldDB" id="A0A842HRZ3"/>
<keyword evidence="1" id="KW-1003">Cell membrane</keyword>
<sequence>MISLSAIETLLACCFVLVAGRVLTSRVGVLARYSIPDPVVGGMLFAVLVFLLTDFSGVTVSLEANIRPTLMLIFFGCVGLTANLKLLAAGGPRLIAFLLVLVPFVILQNAIGLGMAWLLDLHPLMGLVAGSIALVGGHGTGAAYASSFADVNNIQNIMALAMTAATIGLVLGGLIGGPVAERLLKRHKLKGSLDPADTGVGASNAAAGITDSTSQMPPDSGSYIVSLTAAFVCLAGGIALAELAQGWPVNIPNFLWCMLIGIVIRNLGGRLGLKLDDQATEMIGTLSLSIFLGLTMMTLDVDSVLALAGPLAIILLVQAIFAAIYASLVVFRALKKDYEAAVISAAFCGFSMGATATAIANMQALVRRHGPAPESFIVVPVTGAFLVDIINVTVLTTFLSLPFVGGL</sequence>
<keyword evidence="1" id="KW-0406">Ion transport</keyword>
<keyword evidence="1" id="KW-0472">Membrane</keyword>
<evidence type="ECO:0000313" key="4">
    <source>
        <dbReference type="Proteomes" id="UP000545386"/>
    </source>
</evidence>
<feature type="transmembrane region" description="Helical" evidence="1">
    <location>
        <begin position="305"/>
        <end position="328"/>
    </location>
</feature>